<accession>A0A249XRQ1</accession>
<sequence length="29" mass="3544">MLLPSIERLKHLERRRDSDHGSQRWLKEG</sequence>
<dbReference type="EMBL" id="MF668287">
    <property type="protein sequence ID" value="ASZ74417.1"/>
    <property type="molecule type" value="Genomic_DNA"/>
</dbReference>
<protein>
    <submittedName>
        <fullName evidence="1">Uncharacterized protein</fullName>
    </submittedName>
</protein>
<organism evidence="1 2">
    <name type="scientific">Mycobacterium phage Wachhund</name>
    <dbReference type="NCBI Taxonomy" id="2027903"/>
    <lineage>
        <taxon>Viruses</taxon>
        <taxon>Duplodnaviria</taxon>
        <taxon>Heunggongvirae</taxon>
        <taxon>Uroviricota</taxon>
        <taxon>Caudoviricetes</taxon>
        <taxon>Gracegardnervirinae</taxon>
        <taxon>Cheoctovirus</taxon>
        <taxon>Cheoctovirus wachhund</taxon>
    </lineage>
</organism>
<evidence type="ECO:0000313" key="2">
    <source>
        <dbReference type="Proteomes" id="UP000225595"/>
    </source>
</evidence>
<proteinExistence type="predicted"/>
<evidence type="ECO:0000313" key="1">
    <source>
        <dbReference type="EMBL" id="ASZ74417.1"/>
    </source>
</evidence>
<gene>
    <name evidence="1" type="ORF">SEA_WACHHUND_43</name>
</gene>
<keyword evidence="2" id="KW-1185">Reference proteome</keyword>
<name>A0A249XRQ1_9CAUD</name>
<dbReference type="Proteomes" id="UP000225595">
    <property type="component" value="Segment"/>
</dbReference>
<reference evidence="2" key="1">
    <citation type="submission" date="2017-08" db="EMBL/GenBank/DDBJ databases">
        <authorList>
            <person name="de Groot N.N."/>
        </authorList>
    </citation>
    <scope>NUCLEOTIDE SEQUENCE [LARGE SCALE GENOMIC DNA]</scope>
</reference>